<feature type="transmembrane region" description="Helical" evidence="1">
    <location>
        <begin position="68"/>
        <end position="89"/>
    </location>
</feature>
<evidence type="ECO:0000313" key="2">
    <source>
        <dbReference type="EMBL" id="SFO06849.1"/>
    </source>
</evidence>
<protein>
    <submittedName>
        <fullName evidence="2">Uncharacterized membrane protein YhaH, DUF805 family</fullName>
    </submittedName>
</protein>
<dbReference type="GO" id="GO:0005886">
    <property type="term" value="C:plasma membrane"/>
    <property type="evidence" value="ECO:0007669"/>
    <property type="project" value="TreeGrafter"/>
</dbReference>
<sequence>MPLAACDCSEPVDLLMGNHSVLRHGEQSLMLETRLDLSKVGAMSAVKLVEHSLVHCLDFKGRAGRAEFWLWIGFSLLMTAGFYFIGLNAPLLSEIWKAWFALTFIFGISLTVRRLHDMDLSGKWFLIVPAGILLTFAIATFAPALMAQMLWIPVALVMVLYFVVGFVPGPAGENRFGHAFPSRELHFD</sequence>
<gene>
    <name evidence="2" type="ORF">SAMN04488056_10346</name>
</gene>
<dbReference type="EMBL" id="FOVR01000003">
    <property type="protein sequence ID" value="SFO06849.1"/>
    <property type="molecule type" value="Genomic_DNA"/>
</dbReference>
<keyword evidence="3" id="KW-1185">Reference proteome</keyword>
<keyword evidence="1" id="KW-1133">Transmembrane helix</keyword>
<dbReference type="AlphaFoldDB" id="A0A1I5E5N2"/>
<feature type="transmembrane region" description="Helical" evidence="1">
    <location>
        <begin position="124"/>
        <end position="144"/>
    </location>
</feature>
<feature type="transmembrane region" description="Helical" evidence="1">
    <location>
        <begin position="95"/>
        <end position="112"/>
    </location>
</feature>
<evidence type="ECO:0000256" key="1">
    <source>
        <dbReference type="SAM" id="Phobius"/>
    </source>
</evidence>
<organism evidence="2 3">
    <name type="scientific">Cohaesibacter marisflavi</name>
    <dbReference type="NCBI Taxonomy" id="655353"/>
    <lineage>
        <taxon>Bacteria</taxon>
        <taxon>Pseudomonadati</taxon>
        <taxon>Pseudomonadota</taxon>
        <taxon>Alphaproteobacteria</taxon>
        <taxon>Hyphomicrobiales</taxon>
        <taxon>Cohaesibacteraceae</taxon>
    </lineage>
</organism>
<dbReference type="Pfam" id="PF05656">
    <property type="entry name" value="DUF805"/>
    <property type="match status" value="1"/>
</dbReference>
<dbReference type="PANTHER" id="PTHR34980:SF2">
    <property type="entry name" value="INNER MEMBRANE PROTEIN YHAH-RELATED"/>
    <property type="match status" value="1"/>
</dbReference>
<accession>A0A1I5E5N2</accession>
<feature type="transmembrane region" description="Helical" evidence="1">
    <location>
        <begin position="150"/>
        <end position="167"/>
    </location>
</feature>
<proteinExistence type="predicted"/>
<dbReference type="STRING" id="655353.SAMN04488056_10346"/>
<name>A0A1I5E5N2_9HYPH</name>
<dbReference type="PANTHER" id="PTHR34980">
    <property type="entry name" value="INNER MEMBRANE PROTEIN-RELATED-RELATED"/>
    <property type="match status" value="1"/>
</dbReference>
<keyword evidence="1" id="KW-0472">Membrane</keyword>
<dbReference type="Proteomes" id="UP000199236">
    <property type="component" value="Unassembled WGS sequence"/>
</dbReference>
<evidence type="ECO:0000313" key="3">
    <source>
        <dbReference type="Proteomes" id="UP000199236"/>
    </source>
</evidence>
<reference evidence="2 3" key="1">
    <citation type="submission" date="2016-10" db="EMBL/GenBank/DDBJ databases">
        <authorList>
            <person name="de Groot N.N."/>
        </authorList>
    </citation>
    <scope>NUCLEOTIDE SEQUENCE [LARGE SCALE GENOMIC DNA]</scope>
    <source>
        <strain evidence="2 3">CGMCC 1.9157</strain>
    </source>
</reference>
<dbReference type="InterPro" id="IPR008523">
    <property type="entry name" value="DUF805"/>
</dbReference>
<dbReference type="RefSeq" id="WP_175527966.1">
    <property type="nucleotide sequence ID" value="NZ_FOVR01000003.1"/>
</dbReference>
<keyword evidence="1" id="KW-0812">Transmembrane</keyword>